<feature type="compositionally biased region" description="Low complexity" evidence="1">
    <location>
        <begin position="67"/>
        <end position="80"/>
    </location>
</feature>
<comment type="caution">
    <text evidence="2">The sequence shown here is derived from an EMBL/GenBank/DDBJ whole genome shotgun (WGS) entry which is preliminary data.</text>
</comment>
<evidence type="ECO:0000313" key="3">
    <source>
        <dbReference type="Proteomes" id="UP001272137"/>
    </source>
</evidence>
<evidence type="ECO:0000313" key="2">
    <source>
        <dbReference type="EMBL" id="MDW9254721.1"/>
    </source>
</evidence>
<proteinExistence type="predicted"/>
<accession>A0AAW9CXV2</accession>
<dbReference type="EMBL" id="QXCT01000002">
    <property type="protein sequence ID" value="MDW9254721.1"/>
    <property type="molecule type" value="Genomic_DNA"/>
</dbReference>
<organism evidence="2 3">
    <name type="scientific">Burkholderia thailandensis</name>
    <dbReference type="NCBI Taxonomy" id="57975"/>
    <lineage>
        <taxon>Bacteria</taxon>
        <taxon>Pseudomonadati</taxon>
        <taxon>Pseudomonadota</taxon>
        <taxon>Betaproteobacteria</taxon>
        <taxon>Burkholderiales</taxon>
        <taxon>Burkholderiaceae</taxon>
        <taxon>Burkholderia</taxon>
        <taxon>pseudomallei group</taxon>
    </lineage>
</organism>
<name>A0AAW9CXV2_BURTH</name>
<reference evidence="2" key="1">
    <citation type="submission" date="2018-08" db="EMBL/GenBank/DDBJ databases">
        <title>Identification of Burkholderia cepacia strains that express a Burkholderia pseudomallei-like capsular polysaccharide.</title>
        <authorList>
            <person name="Burtnick M.N."/>
            <person name="Vongsouvath M."/>
            <person name="Newton P."/>
            <person name="Wuthiekanun V."/>
            <person name="Limmathurotsakul D."/>
            <person name="Brett P.J."/>
            <person name="Chantratita N."/>
            <person name="Dance D.A."/>
        </authorList>
    </citation>
    <scope>NUCLEOTIDE SEQUENCE</scope>
    <source>
        <strain evidence="2">SBXCC001</strain>
    </source>
</reference>
<gene>
    <name evidence="2" type="ORF">C7S16_3090</name>
</gene>
<dbReference type="Proteomes" id="UP001272137">
    <property type="component" value="Unassembled WGS sequence"/>
</dbReference>
<feature type="region of interest" description="Disordered" evidence="1">
    <location>
        <begin position="1"/>
        <end position="36"/>
    </location>
</feature>
<evidence type="ECO:0000256" key="1">
    <source>
        <dbReference type="SAM" id="MobiDB-lite"/>
    </source>
</evidence>
<dbReference type="AlphaFoldDB" id="A0AAW9CXV2"/>
<sequence length="89" mass="9570">MPRPIMSGDTEYDARTPTGMSAGVENRRARHRPRASAAFPIEANAPATVVARLGADHASATIGKTGRAPMRPMRPMTTPTQSGIRTEKR</sequence>
<protein>
    <submittedName>
        <fullName evidence="2">Uncharacterized protein</fullName>
    </submittedName>
</protein>
<feature type="region of interest" description="Disordered" evidence="1">
    <location>
        <begin position="60"/>
        <end position="89"/>
    </location>
</feature>